<dbReference type="Pfam" id="PF13426">
    <property type="entry name" value="PAS_9"/>
    <property type="match status" value="1"/>
</dbReference>
<keyword evidence="4" id="KW-1003">Cell membrane</keyword>
<evidence type="ECO:0000256" key="2">
    <source>
        <dbReference type="ARBA" id="ARBA00004429"/>
    </source>
</evidence>
<dbReference type="InterPro" id="IPR003661">
    <property type="entry name" value="HisK_dim/P_dom"/>
</dbReference>
<dbReference type="Gene3D" id="1.20.58.920">
    <property type="match status" value="1"/>
</dbReference>
<dbReference type="AlphaFoldDB" id="A0A7J0BHK0"/>
<protein>
    <recommendedName>
        <fullName evidence="15">C4-dicarboxylate transport sensor protein DctB</fullName>
        <ecNumber evidence="3">2.7.13.3</ecNumber>
    </recommendedName>
</protein>
<evidence type="ECO:0000256" key="15">
    <source>
        <dbReference type="ARBA" id="ARBA00073143"/>
    </source>
</evidence>
<dbReference type="SMART" id="SM00091">
    <property type="entry name" value="PAS"/>
    <property type="match status" value="1"/>
</dbReference>
<feature type="domain" description="PAS" evidence="18">
    <location>
        <begin position="412"/>
        <end position="482"/>
    </location>
</feature>
<keyword evidence="7" id="KW-0808">Transferase</keyword>
<sequence length="799" mass="88436">MKKNIPLFFGIWARLLMAFGAIATVTVLAVLTALFLLERSSDIFANITERQLPELAQVANFAEIGGQIMAVAPSLASAADEEEQARVRTDLDGLLVRFKRELGVLEQNNPQVASELDQLVKQLTDNLFALQLRVADRLRLEDVLLKNMERLRWLYSDLLGEIEPLGQDLNYNLDAELDRTISAAGKGNRQAAMIRLRTTRSLKKTVESMGNNGDLLVSLLLQASSSEREAQVDNLAALARDTGTALKLALEAFSDEASALTLRHSLTEIIALSEGPEGVFAIKKQILEAEADGQTMLADNRRIVGLLRSSIESIVEHSQQEAFEAAEVTKSKLERATWSQLGLVFLSLVIAACVMWFYVRGSIVARLNALANSMRAIAHGDLAHPVPEAGGDEIGQMAAALRVFRDTARTVEEANAQAIIDNAAVGLVIVEPDGEIRFFNPMAATLFGVESGGMTGRSLFFLLSERDRAPLREAIAFTFNGGTDQIQVLCLGVRSDGSEFPVEMVVRPIQQRSQRRLMITMNDVTEREKAEELLRRRVKIKTDHLSRINERLRQEVKERRRVQDELVQAGKLAALGQLSAGIAHELNQPLSAIRYYIHNARLLLQRGQLDMHEENIGKISELSERMAKMINHLKSFARLPSNKLQPVDVVPAMDHALSLLNRRIADEGIVIERHYENRPHIVLAEDIRLEQVLVNIVGNAVDAVSQQPQDNRRITLDIVERGNWLAIEVVDSGPGIPAEVREAIFDPFYTTKEVGKGLGLGLSISYNIVKDMRGAIEASAAETGGTRFVISFQKVDEQV</sequence>
<comment type="subcellular location">
    <subcellularLocation>
        <location evidence="2">Cell inner membrane</location>
        <topology evidence="2">Multi-pass membrane protein</topology>
    </subcellularLocation>
</comment>
<keyword evidence="13" id="KW-0902">Two-component regulatory system</keyword>
<dbReference type="GO" id="GO:0005886">
    <property type="term" value="C:plasma membrane"/>
    <property type="evidence" value="ECO:0007669"/>
    <property type="project" value="UniProtKB-SubCell"/>
</dbReference>
<dbReference type="FunFam" id="1.10.287.130:FF:000049">
    <property type="entry name" value="C4-dicarboxylate transport sensor protein DctB"/>
    <property type="match status" value="1"/>
</dbReference>
<evidence type="ECO:0000259" key="17">
    <source>
        <dbReference type="PROSITE" id="PS50109"/>
    </source>
</evidence>
<dbReference type="InterPro" id="IPR036097">
    <property type="entry name" value="HisK_dim/P_sf"/>
</dbReference>
<dbReference type="InterPro" id="IPR017116">
    <property type="entry name" value="Sig_transdc_His_kinase_PgtB"/>
</dbReference>
<evidence type="ECO:0000256" key="5">
    <source>
        <dbReference type="ARBA" id="ARBA00022519"/>
    </source>
</evidence>
<evidence type="ECO:0000256" key="3">
    <source>
        <dbReference type="ARBA" id="ARBA00012438"/>
    </source>
</evidence>
<evidence type="ECO:0000259" key="18">
    <source>
        <dbReference type="PROSITE" id="PS50112"/>
    </source>
</evidence>
<dbReference type="Pfam" id="PF02518">
    <property type="entry name" value="HATPase_c"/>
    <property type="match status" value="1"/>
</dbReference>
<dbReference type="GO" id="GO:0000155">
    <property type="term" value="F:phosphorelay sensor kinase activity"/>
    <property type="evidence" value="ECO:0007669"/>
    <property type="project" value="InterPro"/>
</dbReference>
<keyword evidence="10 21" id="KW-0418">Kinase</keyword>
<dbReference type="CDD" id="cd00130">
    <property type="entry name" value="PAS"/>
    <property type="match status" value="1"/>
</dbReference>
<dbReference type="PANTHER" id="PTHR43065">
    <property type="entry name" value="SENSOR HISTIDINE KINASE"/>
    <property type="match status" value="1"/>
</dbReference>
<keyword evidence="22" id="KW-1185">Reference proteome</keyword>
<evidence type="ECO:0000313" key="21">
    <source>
        <dbReference type="EMBL" id="GFM33233.1"/>
    </source>
</evidence>
<feature type="domain" description="Histidine kinase" evidence="17">
    <location>
        <begin position="581"/>
        <end position="796"/>
    </location>
</feature>
<dbReference type="SUPFAM" id="SSF55874">
    <property type="entry name" value="ATPase domain of HSP90 chaperone/DNA topoisomerase II/histidine kinase"/>
    <property type="match status" value="1"/>
</dbReference>
<dbReference type="InterPro" id="IPR000700">
    <property type="entry name" value="PAS-assoc_C"/>
</dbReference>
<dbReference type="SUPFAM" id="SSF55785">
    <property type="entry name" value="PYP-like sensor domain (PAS domain)"/>
    <property type="match status" value="1"/>
</dbReference>
<dbReference type="EMBL" id="BLVO01000013">
    <property type="protein sequence ID" value="GFM33233.1"/>
    <property type="molecule type" value="Genomic_DNA"/>
</dbReference>
<dbReference type="InterPro" id="IPR000014">
    <property type="entry name" value="PAS"/>
</dbReference>
<feature type="transmembrane region" description="Helical" evidence="16">
    <location>
        <begin position="12"/>
        <end position="37"/>
    </location>
</feature>
<dbReference type="PANTHER" id="PTHR43065:SF46">
    <property type="entry name" value="C4-DICARBOXYLATE TRANSPORT SENSOR PROTEIN DCTB"/>
    <property type="match status" value="1"/>
</dbReference>
<keyword evidence="11" id="KW-0067">ATP-binding</keyword>
<name>A0A7J0BHK0_9BACT</name>
<dbReference type="PROSITE" id="PS50113">
    <property type="entry name" value="PAC"/>
    <property type="match status" value="1"/>
</dbReference>
<dbReference type="PROSITE" id="PS50885">
    <property type="entry name" value="HAMP"/>
    <property type="match status" value="1"/>
</dbReference>
<keyword evidence="14 16" id="KW-0472">Membrane</keyword>
<dbReference type="InterPro" id="IPR003594">
    <property type="entry name" value="HATPase_dom"/>
</dbReference>
<evidence type="ECO:0000259" key="19">
    <source>
        <dbReference type="PROSITE" id="PS50113"/>
    </source>
</evidence>
<keyword evidence="6" id="KW-0597">Phosphoprotein</keyword>
<dbReference type="Pfam" id="PF00672">
    <property type="entry name" value="HAMP"/>
    <property type="match status" value="1"/>
</dbReference>
<evidence type="ECO:0000256" key="10">
    <source>
        <dbReference type="ARBA" id="ARBA00022777"/>
    </source>
</evidence>
<comment type="caution">
    <text evidence="21">The sequence shown here is derived from an EMBL/GenBank/DDBJ whole genome shotgun (WGS) entry which is preliminary data.</text>
</comment>
<dbReference type="PROSITE" id="PS50109">
    <property type="entry name" value="HIS_KIN"/>
    <property type="match status" value="1"/>
</dbReference>
<dbReference type="InterPro" id="IPR036890">
    <property type="entry name" value="HATPase_C_sf"/>
</dbReference>
<comment type="catalytic activity">
    <reaction evidence="1">
        <text>ATP + protein L-histidine = ADP + protein N-phospho-L-histidine.</text>
        <dbReference type="EC" id="2.7.13.3"/>
    </reaction>
</comment>
<dbReference type="SMART" id="SM00304">
    <property type="entry name" value="HAMP"/>
    <property type="match status" value="1"/>
</dbReference>
<feature type="transmembrane region" description="Helical" evidence="16">
    <location>
        <begin position="341"/>
        <end position="359"/>
    </location>
</feature>
<evidence type="ECO:0000256" key="13">
    <source>
        <dbReference type="ARBA" id="ARBA00023012"/>
    </source>
</evidence>
<evidence type="ECO:0000256" key="11">
    <source>
        <dbReference type="ARBA" id="ARBA00022840"/>
    </source>
</evidence>
<evidence type="ECO:0000259" key="20">
    <source>
        <dbReference type="PROSITE" id="PS50885"/>
    </source>
</evidence>
<evidence type="ECO:0000256" key="16">
    <source>
        <dbReference type="SAM" id="Phobius"/>
    </source>
</evidence>
<dbReference type="Proteomes" id="UP000503840">
    <property type="component" value="Unassembled WGS sequence"/>
</dbReference>
<gene>
    <name evidence="21" type="ORF">DSM101010T_15980</name>
</gene>
<dbReference type="CDD" id="cd06225">
    <property type="entry name" value="HAMP"/>
    <property type="match status" value="1"/>
</dbReference>
<dbReference type="RefSeq" id="WP_174404905.1">
    <property type="nucleotide sequence ID" value="NZ_BLVO01000013.1"/>
</dbReference>
<dbReference type="InterPro" id="IPR035965">
    <property type="entry name" value="PAS-like_dom_sf"/>
</dbReference>
<dbReference type="SUPFAM" id="SSF47384">
    <property type="entry name" value="Homodimeric domain of signal transducing histidine kinase"/>
    <property type="match status" value="1"/>
</dbReference>
<dbReference type="EC" id="2.7.13.3" evidence="3"/>
<dbReference type="PRINTS" id="PR00344">
    <property type="entry name" value="BCTRLSENSOR"/>
</dbReference>
<dbReference type="InterPro" id="IPR005467">
    <property type="entry name" value="His_kinase_dom"/>
</dbReference>
<dbReference type="InterPro" id="IPR003660">
    <property type="entry name" value="HAMP_dom"/>
</dbReference>
<keyword evidence="9" id="KW-0547">Nucleotide-binding</keyword>
<dbReference type="Gene3D" id="6.10.340.10">
    <property type="match status" value="1"/>
</dbReference>
<evidence type="ECO:0000256" key="8">
    <source>
        <dbReference type="ARBA" id="ARBA00022692"/>
    </source>
</evidence>
<feature type="domain" description="PAC" evidence="19">
    <location>
        <begin position="482"/>
        <end position="536"/>
    </location>
</feature>
<feature type="domain" description="HAMP" evidence="20">
    <location>
        <begin position="361"/>
        <end position="413"/>
    </location>
</feature>
<dbReference type="NCBIfam" id="TIGR00229">
    <property type="entry name" value="sensory_box"/>
    <property type="match status" value="1"/>
</dbReference>
<dbReference type="GO" id="GO:0005524">
    <property type="term" value="F:ATP binding"/>
    <property type="evidence" value="ECO:0007669"/>
    <property type="project" value="UniProtKB-KW"/>
</dbReference>
<dbReference type="SUPFAM" id="SSF158472">
    <property type="entry name" value="HAMP domain-like"/>
    <property type="match status" value="1"/>
</dbReference>
<dbReference type="PIRSF" id="PIRSF037119">
    <property type="entry name" value="STHK_PgtB"/>
    <property type="match status" value="1"/>
</dbReference>
<dbReference type="PROSITE" id="PS50112">
    <property type="entry name" value="PAS"/>
    <property type="match status" value="1"/>
</dbReference>
<evidence type="ECO:0000313" key="22">
    <source>
        <dbReference type="Proteomes" id="UP000503840"/>
    </source>
</evidence>
<proteinExistence type="predicted"/>
<dbReference type="SMART" id="SM00387">
    <property type="entry name" value="HATPase_c"/>
    <property type="match status" value="1"/>
</dbReference>
<dbReference type="SMART" id="SM00388">
    <property type="entry name" value="HisKA"/>
    <property type="match status" value="1"/>
</dbReference>
<keyword evidence="8 16" id="KW-0812">Transmembrane</keyword>
<evidence type="ECO:0000256" key="12">
    <source>
        <dbReference type="ARBA" id="ARBA00022989"/>
    </source>
</evidence>
<organism evidence="21 22">
    <name type="scientific">Desulfovibrio subterraneus</name>
    <dbReference type="NCBI Taxonomy" id="2718620"/>
    <lineage>
        <taxon>Bacteria</taxon>
        <taxon>Pseudomonadati</taxon>
        <taxon>Thermodesulfobacteriota</taxon>
        <taxon>Desulfovibrionia</taxon>
        <taxon>Desulfovibrionales</taxon>
        <taxon>Desulfovibrionaceae</taxon>
        <taxon>Desulfovibrio</taxon>
    </lineage>
</organism>
<evidence type="ECO:0000256" key="9">
    <source>
        <dbReference type="ARBA" id="ARBA00022741"/>
    </source>
</evidence>
<evidence type="ECO:0000256" key="1">
    <source>
        <dbReference type="ARBA" id="ARBA00000085"/>
    </source>
</evidence>
<evidence type="ECO:0000256" key="14">
    <source>
        <dbReference type="ARBA" id="ARBA00023136"/>
    </source>
</evidence>
<evidence type="ECO:0000256" key="4">
    <source>
        <dbReference type="ARBA" id="ARBA00022475"/>
    </source>
</evidence>
<dbReference type="InterPro" id="IPR038188">
    <property type="entry name" value="TorS_sensor_sf"/>
</dbReference>
<reference evidence="21 22" key="1">
    <citation type="submission" date="2020-05" db="EMBL/GenBank/DDBJ databases">
        <title>Draft genome sequence of Desulfovibrio sp. strain HN2T.</title>
        <authorList>
            <person name="Ueno A."/>
            <person name="Tamazawa S."/>
            <person name="Tamamura S."/>
            <person name="Murakami T."/>
            <person name="Kiyama T."/>
            <person name="Inomata H."/>
            <person name="Amano Y."/>
            <person name="Miyakawa K."/>
            <person name="Tamaki H."/>
            <person name="Naganuma T."/>
            <person name="Kaneko K."/>
        </authorList>
    </citation>
    <scope>NUCLEOTIDE SEQUENCE [LARGE SCALE GENOMIC DNA]</scope>
    <source>
        <strain evidence="21 22">HN2</strain>
    </source>
</reference>
<dbReference type="Pfam" id="PF21689">
    <property type="entry name" value="TorS_sensor_domain"/>
    <property type="match status" value="1"/>
</dbReference>
<evidence type="ECO:0000256" key="6">
    <source>
        <dbReference type="ARBA" id="ARBA00022553"/>
    </source>
</evidence>
<dbReference type="Gene3D" id="3.30.450.20">
    <property type="entry name" value="PAS domain"/>
    <property type="match status" value="1"/>
</dbReference>
<keyword evidence="12 16" id="KW-1133">Transmembrane helix</keyword>
<accession>A0A7J0BHK0</accession>
<dbReference type="InterPro" id="IPR004358">
    <property type="entry name" value="Sig_transdc_His_kin-like_C"/>
</dbReference>
<dbReference type="CDD" id="cd00082">
    <property type="entry name" value="HisKA"/>
    <property type="match status" value="1"/>
</dbReference>
<dbReference type="Gene3D" id="3.30.565.10">
    <property type="entry name" value="Histidine kinase-like ATPase, C-terminal domain"/>
    <property type="match status" value="1"/>
</dbReference>
<evidence type="ECO:0000256" key="7">
    <source>
        <dbReference type="ARBA" id="ARBA00022679"/>
    </source>
</evidence>
<keyword evidence="5" id="KW-0997">Cell inner membrane</keyword>
<dbReference type="Pfam" id="PF00512">
    <property type="entry name" value="HisKA"/>
    <property type="match status" value="1"/>
</dbReference>
<dbReference type="Gene3D" id="1.10.287.130">
    <property type="match status" value="1"/>
</dbReference>